<sequence length="391" mass="43658">MRPGMRPTPVLMDVVSLWAIHLRSGSDFTTHEASFLARALRTAVDALSGTHHHNTVLHNIQAAVLLSQYFTRNARFLEAKYHLGAAVSLVLSSGLHRIRGPDSHVVQPFDEQRAFRRLPPPRDAIEETERINALWTVLRLDRCWTAADGSPSNIPSDVRIDTPWPLDINSPDFPNQVLPNSSTGTVTTFLGNLPDSGTSVAAFHVKAAILFEQASRLASTYRLDFSNSDLHRFYVSFNSLDALIEGFKQNIPPAQLHPTREMLIIQSLVHVATIQLHNPFVADRDASRLRVLDAARAVVGCLEVMPLNEFLFVDPILGTLLMATCQVFVAELARIKRHRTYHGRGHSPAPQEERLLMDATDTVLAVMNVFAPRCRLMDSQLRAMQQLYDAV</sequence>
<keyword evidence="5" id="KW-0539">Nucleus</keyword>
<protein>
    <submittedName>
        <fullName evidence="7">Fungal-trans domain-containing protein</fullName>
    </submittedName>
</protein>
<feature type="domain" description="Xylanolytic transcriptional activator regulatory" evidence="6">
    <location>
        <begin position="79"/>
        <end position="171"/>
    </location>
</feature>
<accession>A0A8H6Y6L8</accession>
<dbReference type="EMBL" id="JACAZI010000008">
    <property type="protein sequence ID" value="KAF7354218.1"/>
    <property type="molecule type" value="Genomic_DNA"/>
</dbReference>
<keyword evidence="2" id="KW-0479">Metal-binding</keyword>
<dbReference type="AlphaFoldDB" id="A0A8H6Y6L8"/>
<evidence type="ECO:0000256" key="1">
    <source>
        <dbReference type="ARBA" id="ARBA00004123"/>
    </source>
</evidence>
<dbReference type="InterPro" id="IPR007219">
    <property type="entry name" value="XnlR_reg_dom"/>
</dbReference>
<gene>
    <name evidence="7" type="ORF">MVEN_01109500</name>
</gene>
<keyword evidence="3" id="KW-0805">Transcription regulation</keyword>
<evidence type="ECO:0000256" key="2">
    <source>
        <dbReference type="ARBA" id="ARBA00022723"/>
    </source>
</evidence>
<dbReference type="GO" id="GO:0005634">
    <property type="term" value="C:nucleus"/>
    <property type="evidence" value="ECO:0007669"/>
    <property type="project" value="UniProtKB-SubCell"/>
</dbReference>
<evidence type="ECO:0000256" key="4">
    <source>
        <dbReference type="ARBA" id="ARBA00023163"/>
    </source>
</evidence>
<dbReference type="Pfam" id="PF04082">
    <property type="entry name" value="Fungal_trans"/>
    <property type="match status" value="1"/>
</dbReference>
<dbReference type="GO" id="GO:0003677">
    <property type="term" value="F:DNA binding"/>
    <property type="evidence" value="ECO:0007669"/>
    <property type="project" value="InterPro"/>
</dbReference>
<name>A0A8H6Y6L8_9AGAR</name>
<evidence type="ECO:0000259" key="6">
    <source>
        <dbReference type="SMART" id="SM00906"/>
    </source>
</evidence>
<dbReference type="Proteomes" id="UP000620124">
    <property type="component" value="Unassembled WGS sequence"/>
</dbReference>
<evidence type="ECO:0000313" key="7">
    <source>
        <dbReference type="EMBL" id="KAF7354218.1"/>
    </source>
</evidence>
<organism evidence="7 8">
    <name type="scientific">Mycena venus</name>
    <dbReference type="NCBI Taxonomy" id="2733690"/>
    <lineage>
        <taxon>Eukaryota</taxon>
        <taxon>Fungi</taxon>
        <taxon>Dikarya</taxon>
        <taxon>Basidiomycota</taxon>
        <taxon>Agaricomycotina</taxon>
        <taxon>Agaricomycetes</taxon>
        <taxon>Agaricomycetidae</taxon>
        <taxon>Agaricales</taxon>
        <taxon>Marasmiineae</taxon>
        <taxon>Mycenaceae</taxon>
        <taxon>Mycena</taxon>
    </lineage>
</organism>
<dbReference type="CDD" id="cd12148">
    <property type="entry name" value="fungal_TF_MHR"/>
    <property type="match status" value="1"/>
</dbReference>
<dbReference type="GO" id="GO:0000981">
    <property type="term" value="F:DNA-binding transcription factor activity, RNA polymerase II-specific"/>
    <property type="evidence" value="ECO:0007669"/>
    <property type="project" value="InterPro"/>
</dbReference>
<comment type="subcellular location">
    <subcellularLocation>
        <location evidence="1">Nucleus</location>
    </subcellularLocation>
</comment>
<keyword evidence="8" id="KW-1185">Reference proteome</keyword>
<dbReference type="OrthoDB" id="2309723at2759"/>
<dbReference type="InterPro" id="IPR050815">
    <property type="entry name" value="TF_fung"/>
</dbReference>
<evidence type="ECO:0000256" key="3">
    <source>
        <dbReference type="ARBA" id="ARBA00023015"/>
    </source>
</evidence>
<keyword evidence="4" id="KW-0804">Transcription</keyword>
<dbReference type="GO" id="GO:0006351">
    <property type="term" value="P:DNA-templated transcription"/>
    <property type="evidence" value="ECO:0007669"/>
    <property type="project" value="InterPro"/>
</dbReference>
<proteinExistence type="predicted"/>
<reference evidence="7" key="1">
    <citation type="submission" date="2020-05" db="EMBL/GenBank/DDBJ databases">
        <title>Mycena genomes resolve the evolution of fungal bioluminescence.</title>
        <authorList>
            <person name="Tsai I.J."/>
        </authorList>
    </citation>
    <scope>NUCLEOTIDE SEQUENCE</scope>
    <source>
        <strain evidence="7">CCC161011</strain>
    </source>
</reference>
<evidence type="ECO:0000256" key="5">
    <source>
        <dbReference type="ARBA" id="ARBA00023242"/>
    </source>
</evidence>
<comment type="caution">
    <text evidence="7">The sequence shown here is derived from an EMBL/GenBank/DDBJ whole genome shotgun (WGS) entry which is preliminary data.</text>
</comment>
<dbReference type="PANTHER" id="PTHR47338:SF29">
    <property type="entry name" value="ZN(2)-C6 FUNGAL-TYPE DOMAIN-CONTAINING PROTEIN"/>
    <property type="match status" value="1"/>
</dbReference>
<dbReference type="GO" id="GO:0008270">
    <property type="term" value="F:zinc ion binding"/>
    <property type="evidence" value="ECO:0007669"/>
    <property type="project" value="InterPro"/>
</dbReference>
<dbReference type="SMART" id="SM00906">
    <property type="entry name" value="Fungal_trans"/>
    <property type="match status" value="1"/>
</dbReference>
<evidence type="ECO:0000313" key="8">
    <source>
        <dbReference type="Proteomes" id="UP000620124"/>
    </source>
</evidence>
<dbReference type="PANTHER" id="PTHR47338">
    <property type="entry name" value="ZN(II)2CYS6 TRANSCRIPTION FACTOR (EUROFUNG)-RELATED"/>
    <property type="match status" value="1"/>
</dbReference>